<feature type="region of interest" description="Disordered" evidence="6">
    <location>
        <begin position="277"/>
        <end position="317"/>
    </location>
</feature>
<gene>
    <name evidence="8" type="ORF">DL89DRAFT_263930</name>
</gene>
<dbReference type="Gene3D" id="3.30.160.60">
    <property type="entry name" value="Classic Zinc Finger"/>
    <property type="match status" value="2"/>
</dbReference>
<evidence type="ECO:0000256" key="4">
    <source>
        <dbReference type="ARBA" id="ARBA00022833"/>
    </source>
</evidence>
<dbReference type="STRING" id="61395.A0A1Y1WKK7"/>
<evidence type="ECO:0000256" key="2">
    <source>
        <dbReference type="ARBA" id="ARBA00022737"/>
    </source>
</evidence>
<keyword evidence="1" id="KW-0479">Metal-binding</keyword>
<dbReference type="EMBL" id="MCFD01000001">
    <property type="protein sequence ID" value="ORX73915.1"/>
    <property type="molecule type" value="Genomic_DNA"/>
</dbReference>
<evidence type="ECO:0000259" key="7">
    <source>
        <dbReference type="PROSITE" id="PS50157"/>
    </source>
</evidence>
<protein>
    <recommendedName>
        <fullName evidence="7">C2H2-type domain-containing protein</fullName>
    </recommendedName>
</protein>
<feature type="compositionally biased region" description="Polar residues" evidence="6">
    <location>
        <begin position="99"/>
        <end position="125"/>
    </location>
</feature>
<accession>A0A1Y1WKK7</accession>
<evidence type="ECO:0000313" key="9">
    <source>
        <dbReference type="Proteomes" id="UP000193922"/>
    </source>
</evidence>
<feature type="region of interest" description="Disordered" evidence="6">
    <location>
        <begin position="61"/>
        <end position="125"/>
    </location>
</feature>
<feature type="region of interest" description="Disordered" evidence="6">
    <location>
        <begin position="1"/>
        <end position="33"/>
    </location>
</feature>
<dbReference type="GO" id="GO:0008270">
    <property type="term" value="F:zinc ion binding"/>
    <property type="evidence" value="ECO:0007669"/>
    <property type="project" value="UniProtKB-KW"/>
</dbReference>
<keyword evidence="2" id="KW-0677">Repeat</keyword>
<dbReference type="GeneID" id="63802676"/>
<dbReference type="PANTHER" id="PTHR14003:SF19">
    <property type="entry name" value="YY2 TRANSCRIPTION FACTOR"/>
    <property type="match status" value="1"/>
</dbReference>
<dbReference type="RefSeq" id="XP_040747126.1">
    <property type="nucleotide sequence ID" value="XM_040886028.1"/>
</dbReference>
<reference evidence="8 9" key="1">
    <citation type="submission" date="2016-07" db="EMBL/GenBank/DDBJ databases">
        <title>Pervasive Adenine N6-methylation of Active Genes in Fungi.</title>
        <authorList>
            <consortium name="DOE Joint Genome Institute"/>
            <person name="Mondo S.J."/>
            <person name="Dannebaum R.O."/>
            <person name="Kuo R.C."/>
            <person name="Labutti K."/>
            <person name="Haridas S."/>
            <person name="Kuo A."/>
            <person name="Salamov A."/>
            <person name="Ahrendt S.R."/>
            <person name="Lipzen A."/>
            <person name="Sullivan W."/>
            <person name="Andreopoulos W.B."/>
            <person name="Clum A."/>
            <person name="Lindquist E."/>
            <person name="Daum C."/>
            <person name="Ramamoorthy G.K."/>
            <person name="Gryganskyi A."/>
            <person name="Culley D."/>
            <person name="Magnuson J.K."/>
            <person name="James T.Y."/>
            <person name="O'Malley M.A."/>
            <person name="Stajich J.E."/>
            <person name="Spatafora J.W."/>
            <person name="Visel A."/>
            <person name="Grigoriev I.V."/>
        </authorList>
    </citation>
    <scope>NUCLEOTIDE SEQUENCE [LARGE SCALE GENOMIC DNA]</scope>
    <source>
        <strain evidence="8 9">ATCC 12442</strain>
    </source>
</reference>
<dbReference type="GO" id="GO:0000978">
    <property type="term" value="F:RNA polymerase II cis-regulatory region sequence-specific DNA binding"/>
    <property type="evidence" value="ECO:0007669"/>
    <property type="project" value="TreeGrafter"/>
</dbReference>
<dbReference type="GO" id="GO:0031519">
    <property type="term" value="C:PcG protein complex"/>
    <property type="evidence" value="ECO:0007669"/>
    <property type="project" value="TreeGrafter"/>
</dbReference>
<dbReference type="GO" id="GO:0005667">
    <property type="term" value="C:transcription regulator complex"/>
    <property type="evidence" value="ECO:0007669"/>
    <property type="project" value="TreeGrafter"/>
</dbReference>
<proteinExistence type="predicted"/>
<comment type="caution">
    <text evidence="8">The sequence shown here is derived from an EMBL/GenBank/DDBJ whole genome shotgun (WGS) entry which is preliminary data.</text>
</comment>
<keyword evidence="3 5" id="KW-0863">Zinc-finger</keyword>
<feature type="compositionally biased region" description="Basic residues" evidence="6">
    <location>
        <begin position="281"/>
        <end position="293"/>
    </location>
</feature>
<dbReference type="PROSITE" id="PS00028">
    <property type="entry name" value="ZINC_FINGER_C2H2_1"/>
    <property type="match status" value="2"/>
</dbReference>
<feature type="region of interest" description="Disordered" evidence="6">
    <location>
        <begin position="335"/>
        <end position="370"/>
    </location>
</feature>
<name>A0A1Y1WKK7_9FUNG</name>
<dbReference type="OrthoDB" id="6365676at2759"/>
<feature type="compositionally biased region" description="Polar residues" evidence="6">
    <location>
        <begin position="1"/>
        <end position="25"/>
    </location>
</feature>
<dbReference type="GO" id="GO:0000785">
    <property type="term" value="C:chromatin"/>
    <property type="evidence" value="ECO:0007669"/>
    <property type="project" value="TreeGrafter"/>
</dbReference>
<dbReference type="AlphaFoldDB" id="A0A1Y1WKK7"/>
<evidence type="ECO:0000256" key="6">
    <source>
        <dbReference type="SAM" id="MobiDB-lite"/>
    </source>
</evidence>
<organism evidence="8 9">
    <name type="scientific">Linderina pennispora</name>
    <dbReference type="NCBI Taxonomy" id="61395"/>
    <lineage>
        <taxon>Eukaryota</taxon>
        <taxon>Fungi</taxon>
        <taxon>Fungi incertae sedis</taxon>
        <taxon>Zoopagomycota</taxon>
        <taxon>Kickxellomycotina</taxon>
        <taxon>Kickxellomycetes</taxon>
        <taxon>Kickxellales</taxon>
        <taxon>Kickxellaceae</taxon>
        <taxon>Linderina</taxon>
    </lineage>
</organism>
<keyword evidence="9" id="KW-1185">Reference proteome</keyword>
<dbReference type="InterPro" id="IPR036236">
    <property type="entry name" value="Znf_C2H2_sf"/>
</dbReference>
<evidence type="ECO:0000256" key="3">
    <source>
        <dbReference type="ARBA" id="ARBA00022771"/>
    </source>
</evidence>
<evidence type="ECO:0000313" key="8">
    <source>
        <dbReference type="EMBL" id="ORX73915.1"/>
    </source>
</evidence>
<feature type="compositionally biased region" description="Polar residues" evidence="6">
    <location>
        <begin position="61"/>
        <end position="76"/>
    </location>
</feature>
<dbReference type="Proteomes" id="UP000193922">
    <property type="component" value="Unassembled WGS sequence"/>
</dbReference>
<dbReference type="PANTHER" id="PTHR14003">
    <property type="entry name" value="TRANSCRIPTIONAL REPRESSOR PROTEIN YY"/>
    <property type="match status" value="1"/>
</dbReference>
<evidence type="ECO:0000256" key="5">
    <source>
        <dbReference type="PROSITE-ProRule" id="PRU00042"/>
    </source>
</evidence>
<feature type="region of interest" description="Disordered" evidence="6">
    <location>
        <begin position="141"/>
        <end position="178"/>
    </location>
</feature>
<dbReference type="GO" id="GO:0000981">
    <property type="term" value="F:DNA-binding transcription factor activity, RNA polymerase II-specific"/>
    <property type="evidence" value="ECO:0007669"/>
    <property type="project" value="TreeGrafter"/>
</dbReference>
<feature type="domain" description="C2H2-type" evidence="7">
    <location>
        <begin position="182"/>
        <end position="211"/>
    </location>
</feature>
<keyword evidence="4" id="KW-0862">Zinc</keyword>
<dbReference type="PROSITE" id="PS50157">
    <property type="entry name" value="ZINC_FINGER_C2H2_2"/>
    <property type="match status" value="2"/>
</dbReference>
<feature type="compositionally biased region" description="Low complexity" evidence="6">
    <location>
        <begin position="356"/>
        <end position="370"/>
    </location>
</feature>
<dbReference type="InterPro" id="IPR013087">
    <property type="entry name" value="Znf_C2H2_type"/>
</dbReference>
<dbReference type="FunFam" id="3.30.160.60:FF:002343">
    <property type="entry name" value="Zinc finger protein 33A"/>
    <property type="match status" value="1"/>
</dbReference>
<dbReference type="Pfam" id="PF00096">
    <property type="entry name" value="zf-C2H2"/>
    <property type="match status" value="1"/>
</dbReference>
<sequence>MNPAITTPGSTRSSPGLFNHINHSAATGPATMRTPMHLGLSECSYARPPPLKCARHSIPSLSTKTADGSRVSILNDSDQDPAATHDRKRCLSVPGPSPVYSTASYSPFRAQSTPGATPQQAPSSLPSLNTLVQAVGLVTSESSAVPPPANNRTHSLPVMPLHRQAPPPPPTQTNKTMAKRKYKCTFTGCGKAFTTSGHLARHQRIHTGEKNFPCLFPGCTSRFSRQDNMMQHYRTHLSSKSRRNGSPRKVVFLDPVVDPYRASPSMYGTPNYANTAPVHHPYAHPHAHPHHAQRYSASVPTSVPQQYQQPQVTGQRAPAQPYGLPAVHMLAANNVAPGSPATSHEYHHSMPKQPSTAAPRTAAAGPMAYY</sequence>
<dbReference type="FunFam" id="3.30.160.60:FF:000446">
    <property type="entry name" value="Zinc finger protein"/>
    <property type="match status" value="1"/>
</dbReference>
<dbReference type="SMART" id="SM00355">
    <property type="entry name" value="ZnF_C2H2"/>
    <property type="match status" value="2"/>
</dbReference>
<evidence type="ECO:0000256" key="1">
    <source>
        <dbReference type="ARBA" id="ARBA00022723"/>
    </source>
</evidence>
<feature type="compositionally biased region" description="Low complexity" evidence="6">
    <location>
        <begin position="298"/>
        <end position="315"/>
    </location>
</feature>
<feature type="domain" description="C2H2-type" evidence="7">
    <location>
        <begin position="212"/>
        <end position="241"/>
    </location>
</feature>
<dbReference type="SUPFAM" id="SSF57667">
    <property type="entry name" value="beta-beta-alpha zinc fingers"/>
    <property type="match status" value="1"/>
</dbReference>